<proteinExistence type="predicted"/>
<name>A0A841TD58_9BACL</name>
<dbReference type="PANTHER" id="PTHR33121:SF15">
    <property type="entry name" value="BLUE LIGHT- AND TEMPERATURE-REGULATED ANTIREPRESSOR BLUF"/>
    <property type="match status" value="1"/>
</dbReference>
<sequence>MALARYHMRNRRHPLRDAGLLELASDDLGACELLESFAGEGSASPQGRVWSLRFEQYEPFLQLVNHLRRWMNEEQSRAVRCRITYEDSAGDAYEDEAAQRLEKNAEDGTYEAGLAADGWAPIGYLFANVGGDGIADLILNRRFTSYMQPIVQPSGQSIGYEFLLRPLPEHPPFRPAELFEKAREAGLHSYLDREARDSAIRLAARHVPQGVKKFVNFLPSSIYRPSSCLERTFGAIREHALDPADFVFEVVETEQLDDIRHLNDIFDAYRGEGIRLAMDDVGEKHATLAAMDRLKPEYVKLDRKWVTGCHADAGKQKYIDDALDRAARFHGVVLAEGVEQEEDWRYLAKAGVPLLQGYLFGRPSPVPLPASAFI</sequence>
<evidence type="ECO:0000259" key="1">
    <source>
        <dbReference type="PROSITE" id="PS50883"/>
    </source>
</evidence>
<dbReference type="Gene3D" id="3.20.20.450">
    <property type="entry name" value="EAL domain"/>
    <property type="match status" value="1"/>
</dbReference>
<evidence type="ECO:0000313" key="2">
    <source>
        <dbReference type="EMBL" id="MBB6677945.1"/>
    </source>
</evidence>
<dbReference type="InterPro" id="IPR050706">
    <property type="entry name" value="Cyclic-di-GMP_PDE-like"/>
</dbReference>
<accession>A0A841TD58</accession>
<dbReference type="SUPFAM" id="SSF141868">
    <property type="entry name" value="EAL domain-like"/>
    <property type="match status" value="1"/>
</dbReference>
<protein>
    <submittedName>
        <fullName evidence="2">EAL domain-containing protein</fullName>
    </submittedName>
</protein>
<dbReference type="RefSeq" id="WP_185179222.1">
    <property type="nucleotide sequence ID" value="NZ_JACJVN010000041.1"/>
</dbReference>
<dbReference type="AlphaFoldDB" id="A0A841TD58"/>
<organism evidence="2 3">
    <name type="scientific">Cohnella lubricantis</name>
    <dbReference type="NCBI Taxonomy" id="2163172"/>
    <lineage>
        <taxon>Bacteria</taxon>
        <taxon>Bacillati</taxon>
        <taxon>Bacillota</taxon>
        <taxon>Bacilli</taxon>
        <taxon>Bacillales</taxon>
        <taxon>Paenibacillaceae</taxon>
        <taxon>Cohnella</taxon>
    </lineage>
</organism>
<dbReference type="Proteomes" id="UP000574133">
    <property type="component" value="Unassembled WGS sequence"/>
</dbReference>
<dbReference type="InterPro" id="IPR001633">
    <property type="entry name" value="EAL_dom"/>
</dbReference>
<reference evidence="2 3" key="1">
    <citation type="submission" date="2020-08" db="EMBL/GenBank/DDBJ databases">
        <title>Cohnella phylogeny.</title>
        <authorList>
            <person name="Dunlap C."/>
        </authorList>
    </citation>
    <scope>NUCLEOTIDE SEQUENCE [LARGE SCALE GENOMIC DNA]</scope>
    <source>
        <strain evidence="2 3">DSM 103658</strain>
    </source>
</reference>
<dbReference type="InterPro" id="IPR035919">
    <property type="entry name" value="EAL_sf"/>
</dbReference>
<dbReference type="CDD" id="cd01948">
    <property type="entry name" value="EAL"/>
    <property type="match status" value="1"/>
</dbReference>
<dbReference type="PANTHER" id="PTHR33121">
    <property type="entry name" value="CYCLIC DI-GMP PHOSPHODIESTERASE PDEF"/>
    <property type="match status" value="1"/>
</dbReference>
<keyword evidence="3" id="KW-1185">Reference proteome</keyword>
<dbReference type="PROSITE" id="PS50883">
    <property type="entry name" value="EAL"/>
    <property type="match status" value="1"/>
</dbReference>
<gene>
    <name evidence="2" type="ORF">H4Q31_11485</name>
</gene>
<dbReference type="EMBL" id="JACJVN010000041">
    <property type="protein sequence ID" value="MBB6677945.1"/>
    <property type="molecule type" value="Genomic_DNA"/>
</dbReference>
<dbReference type="Pfam" id="PF00563">
    <property type="entry name" value="EAL"/>
    <property type="match status" value="1"/>
</dbReference>
<evidence type="ECO:0000313" key="3">
    <source>
        <dbReference type="Proteomes" id="UP000574133"/>
    </source>
</evidence>
<feature type="domain" description="EAL" evidence="1">
    <location>
        <begin position="127"/>
        <end position="374"/>
    </location>
</feature>
<comment type="caution">
    <text evidence="2">The sequence shown here is derived from an EMBL/GenBank/DDBJ whole genome shotgun (WGS) entry which is preliminary data.</text>
</comment>
<dbReference type="SMART" id="SM00052">
    <property type="entry name" value="EAL"/>
    <property type="match status" value="1"/>
</dbReference>
<dbReference type="GO" id="GO:0071111">
    <property type="term" value="F:cyclic-guanylate-specific phosphodiesterase activity"/>
    <property type="evidence" value="ECO:0007669"/>
    <property type="project" value="InterPro"/>
</dbReference>